<evidence type="ECO:0000313" key="2">
    <source>
        <dbReference type="Proteomes" id="UP000215914"/>
    </source>
</evidence>
<organism evidence="1 2">
    <name type="scientific">Helianthus annuus</name>
    <name type="common">Common sunflower</name>
    <dbReference type="NCBI Taxonomy" id="4232"/>
    <lineage>
        <taxon>Eukaryota</taxon>
        <taxon>Viridiplantae</taxon>
        <taxon>Streptophyta</taxon>
        <taxon>Embryophyta</taxon>
        <taxon>Tracheophyta</taxon>
        <taxon>Spermatophyta</taxon>
        <taxon>Magnoliopsida</taxon>
        <taxon>eudicotyledons</taxon>
        <taxon>Gunneridae</taxon>
        <taxon>Pentapetalae</taxon>
        <taxon>asterids</taxon>
        <taxon>campanulids</taxon>
        <taxon>Asterales</taxon>
        <taxon>Asteraceae</taxon>
        <taxon>Asteroideae</taxon>
        <taxon>Heliantheae alliance</taxon>
        <taxon>Heliantheae</taxon>
        <taxon>Helianthus</taxon>
    </lineage>
</organism>
<keyword evidence="2" id="KW-1185">Reference proteome</keyword>
<reference evidence="1" key="2">
    <citation type="submission" date="2020-06" db="EMBL/GenBank/DDBJ databases">
        <title>Helianthus annuus Genome sequencing and assembly Release 2.</title>
        <authorList>
            <person name="Gouzy J."/>
            <person name="Langlade N."/>
            <person name="Munos S."/>
        </authorList>
    </citation>
    <scope>NUCLEOTIDE SEQUENCE</scope>
    <source>
        <tissue evidence="1">Leaves</tissue>
    </source>
</reference>
<dbReference type="AlphaFoldDB" id="A0A9K3I1P6"/>
<evidence type="ECO:0000313" key="1">
    <source>
        <dbReference type="EMBL" id="KAF5788339.1"/>
    </source>
</evidence>
<name>A0A9K3I1P6_HELAN</name>
<dbReference type="Proteomes" id="UP000215914">
    <property type="component" value="Unassembled WGS sequence"/>
</dbReference>
<gene>
    <name evidence="1" type="ORF">HanXRQr2_Chr10g0462961</name>
</gene>
<accession>A0A9K3I1P6</accession>
<sequence>MLHMTCSKSTLLADVAYDLLKEYSELARTKYIRAPLWCIAKKWDTYPSAQRYNFYQRFVYFHVPIDNKGVDQTNKINDIENQEICMSNLITQCTKSYVYPGFMSNFGKLYCYMCPISSTSRKTKRNTI</sequence>
<proteinExistence type="predicted"/>
<dbReference type="EMBL" id="MNCJ02000325">
    <property type="protein sequence ID" value="KAF5788339.1"/>
    <property type="molecule type" value="Genomic_DNA"/>
</dbReference>
<reference evidence="1" key="1">
    <citation type="journal article" date="2017" name="Nature">
        <title>The sunflower genome provides insights into oil metabolism, flowering and Asterid evolution.</title>
        <authorList>
            <person name="Badouin H."/>
            <person name="Gouzy J."/>
            <person name="Grassa C.J."/>
            <person name="Murat F."/>
            <person name="Staton S.E."/>
            <person name="Cottret L."/>
            <person name="Lelandais-Briere C."/>
            <person name="Owens G.L."/>
            <person name="Carrere S."/>
            <person name="Mayjonade B."/>
            <person name="Legrand L."/>
            <person name="Gill N."/>
            <person name="Kane N.C."/>
            <person name="Bowers J.E."/>
            <person name="Hubner S."/>
            <person name="Bellec A."/>
            <person name="Berard A."/>
            <person name="Berges H."/>
            <person name="Blanchet N."/>
            <person name="Boniface M.C."/>
            <person name="Brunel D."/>
            <person name="Catrice O."/>
            <person name="Chaidir N."/>
            <person name="Claudel C."/>
            <person name="Donnadieu C."/>
            <person name="Faraut T."/>
            <person name="Fievet G."/>
            <person name="Helmstetter N."/>
            <person name="King M."/>
            <person name="Knapp S.J."/>
            <person name="Lai Z."/>
            <person name="Le Paslier M.C."/>
            <person name="Lippi Y."/>
            <person name="Lorenzon L."/>
            <person name="Mandel J.R."/>
            <person name="Marage G."/>
            <person name="Marchand G."/>
            <person name="Marquand E."/>
            <person name="Bret-Mestries E."/>
            <person name="Morien E."/>
            <person name="Nambeesan S."/>
            <person name="Nguyen T."/>
            <person name="Pegot-Espagnet P."/>
            <person name="Pouilly N."/>
            <person name="Raftis F."/>
            <person name="Sallet E."/>
            <person name="Schiex T."/>
            <person name="Thomas J."/>
            <person name="Vandecasteele C."/>
            <person name="Vares D."/>
            <person name="Vear F."/>
            <person name="Vautrin S."/>
            <person name="Crespi M."/>
            <person name="Mangin B."/>
            <person name="Burke J.M."/>
            <person name="Salse J."/>
            <person name="Munos S."/>
            <person name="Vincourt P."/>
            <person name="Rieseberg L.H."/>
            <person name="Langlade N.B."/>
        </authorList>
    </citation>
    <scope>NUCLEOTIDE SEQUENCE</scope>
    <source>
        <tissue evidence="1">Leaves</tissue>
    </source>
</reference>
<comment type="caution">
    <text evidence="1">The sequence shown here is derived from an EMBL/GenBank/DDBJ whole genome shotgun (WGS) entry which is preliminary data.</text>
</comment>
<dbReference type="Gramene" id="mRNA:HanXRQr2_Chr10g0462961">
    <property type="protein sequence ID" value="mRNA:HanXRQr2_Chr10g0462961"/>
    <property type="gene ID" value="HanXRQr2_Chr10g0462961"/>
</dbReference>
<protein>
    <submittedName>
        <fullName evidence="1">Uncharacterized protein</fullName>
    </submittedName>
</protein>